<reference evidence="1" key="1">
    <citation type="submission" date="2018-05" db="EMBL/GenBank/DDBJ databases">
        <authorList>
            <person name="Lanie J.A."/>
            <person name="Ng W.-L."/>
            <person name="Kazmierczak K.M."/>
            <person name="Andrzejewski T.M."/>
            <person name="Davidsen T.M."/>
            <person name="Wayne K.J."/>
            <person name="Tettelin H."/>
            <person name="Glass J.I."/>
            <person name="Rusch D."/>
            <person name="Podicherti R."/>
            <person name="Tsui H.-C.T."/>
            <person name="Winkler M.E."/>
        </authorList>
    </citation>
    <scope>NUCLEOTIDE SEQUENCE</scope>
</reference>
<sequence length="110" mass="12202">MKFLLSGVALITLLSAAACSQERMYVYPQGKRLELQRICRAVTAGNTNRFMVFMGKIYPLNNDGPTAPLEEISTTLEDAGYFCGPYRLKNSPCSPGKNRRLDQSACAFSR</sequence>
<gene>
    <name evidence="1" type="ORF">METZ01_LOCUS38160</name>
</gene>
<dbReference type="EMBL" id="UINC01001629">
    <property type="protein sequence ID" value="SUZ85306.1"/>
    <property type="molecule type" value="Genomic_DNA"/>
</dbReference>
<protein>
    <submittedName>
        <fullName evidence="1">Uncharacterized protein</fullName>
    </submittedName>
</protein>
<organism evidence="1">
    <name type="scientific">marine metagenome</name>
    <dbReference type="NCBI Taxonomy" id="408172"/>
    <lineage>
        <taxon>unclassified sequences</taxon>
        <taxon>metagenomes</taxon>
        <taxon>ecological metagenomes</taxon>
    </lineage>
</organism>
<proteinExistence type="predicted"/>
<evidence type="ECO:0000313" key="1">
    <source>
        <dbReference type="EMBL" id="SUZ85306.1"/>
    </source>
</evidence>
<dbReference type="AlphaFoldDB" id="A0A381R0U2"/>
<accession>A0A381R0U2</accession>
<name>A0A381R0U2_9ZZZZ</name>
<dbReference type="PROSITE" id="PS51257">
    <property type="entry name" value="PROKAR_LIPOPROTEIN"/>
    <property type="match status" value="1"/>
</dbReference>